<reference evidence="2" key="1">
    <citation type="submission" date="2021-05" db="EMBL/GenBank/DDBJ databases">
        <title>Novel Bacillus species.</title>
        <authorList>
            <person name="Liu G."/>
        </authorList>
    </citation>
    <scope>NUCLEOTIDE SEQUENCE</scope>
    <source>
        <strain evidence="2">FJAT-50051</strain>
    </source>
</reference>
<evidence type="ECO:0000256" key="1">
    <source>
        <dbReference type="SAM" id="Phobius"/>
    </source>
</evidence>
<keyword evidence="1" id="KW-0472">Membrane</keyword>
<comment type="caution">
    <text evidence="2">The sequence shown here is derived from an EMBL/GenBank/DDBJ whole genome shotgun (WGS) entry which is preliminary data.</text>
</comment>
<dbReference type="AlphaFoldDB" id="A0A942SZ13"/>
<accession>A0A942SZ13</accession>
<dbReference type="Pfam" id="PF13398">
    <property type="entry name" value="Peptidase_M50B"/>
    <property type="match status" value="1"/>
</dbReference>
<proteinExistence type="predicted"/>
<feature type="transmembrane region" description="Helical" evidence="1">
    <location>
        <begin position="153"/>
        <end position="180"/>
    </location>
</feature>
<dbReference type="InterPro" id="IPR049500">
    <property type="entry name" value="Peptidase_M50B-like"/>
</dbReference>
<evidence type="ECO:0000313" key="2">
    <source>
        <dbReference type="EMBL" id="MBS4183060.1"/>
    </source>
</evidence>
<name>A0A942SZ13_9BACI</name>
<protein>
    <submittedName>
        <fullName evidence="2">M50 family metallopeptidase</fullName>
    </submittedName>
</protein>
<feature type="transmembrane region" description="Helical" evidence="1">
    <location>
        <begin position="200"/>
        <end position="218"/>
    </location>
</feature>
<sequence>MTTAAPPLVSVALLVGLVLPFVPFVGRAARIAATITHEVGHAVVVVPFGGRIRRIELHADGSGEAWVQLGRVPGGIRWLVRVGNLLAGYSAPLWAGVLLVTGVLHGSRWLPVVVLGVVGVVALLFVRNWFGLLVVAGFDVLALWVALQPSDATVLVVAAVGAAFVADGLRSVVQVARWLLTGARVQTDFHIAAAEMRAPAALWFLLFLVLNGVAVWLARAPLLDVWDTAVAGVRAVV</sequence>
<keyword evidence="1" id="KW-1133">Transmembrane helix</keyword>
<organism evidence="2">
    <name type="scientific">Neobacillus citreus</name>
    <dbReference type="NCBI Taxonomy" id="2833578"/>
    <lineage>
        <taxon>Bacteria</taxon>
        <taxon>Bacillati</taxon>
        <taxon>Bacillota</taxon>
        <taxon>Bacilli</taxon>
        <taxon>Bacillales</taxon>
        <taxon>Bacillaceae</taxon>
        <taxon>Neobacillus</taxon>
    </lineage>
</organism>
<keyword evidence="1" id="KW-0812">Transmembrane</keyword>
<gene>
    <name evidence="2" type="ORF">KHB02_16840</name>
</gene>
<feature type="transmembrane region" description="Helical" evidence="1">
    <location>
        <begin position="108"/>
        <end position="125"/>
    </location>
</feature>
<dbReference type="EMBL" id="JAGYPE010000003">
    <property type="protein sequence ID" value="MBS4183060.1"/>
    <property type="molecule type" value="Genomic_DNA"/>
</dbReference>
<feature type="transmembrane region" description="Helical" evidence="1">
    <location>
        <begin position="130"/>
        <end position="147"/>
    </location>
</feature>